<organism evidence="2">
    <name type="scientific">Cereibacter sphaeroides (strain ATCC 17025 / ATH 2.4.3)</name>
    <name type="common">Rhodobacter sphaeroides</name>
    <dbReference type="NCBI Taxonomy" id="349102"/>
    <lineage>
        <taxon>Bacteria</taxon>
        <taxon>Pseudomonadati</taxon>
        <taxon>Pseudomonadota</taxon>
        <taxon>Alphaproteobacteria</taxon>
        <taxon>Rhodobacterales</taxon>
        <taxon>Paracoccaceae</taxon>
        <taxon>Cereibacter</taxon>
    </lineage>
</organism>
<dbReference type="HOGENOM" id="CLU_148610_0_0_5"/>
<accession>A4WTD8</accession>
<gene>
    <name evidence="2" type="ordered locus">Rsph17025_1759</name>
</gene>
<name>A4WTD8_CERS5</name>
<protein>
    <recommendedName>
        <fullName evidence="3">Phage tail protein</fullName>
    </recommendedName>
</protein>
<dbReference type="BioCyc" id="RSPH349102:G1G8M-1813-MONOMER"/>
<dbReference type="STRING" id="349102.Rsph17025_1759"/>
<sequence precursor="true">MRPVTAKAGAFTVSLSNGATPAVFAAPCGFTSKSLALSKNLSEISIPDCDDPDAPDWLGRDVQSLSASVSGEGVLAASAIPAWLAAYESTDSVEVEVEITFSAGVLKYLGRMHVESLTIGAERGQRCTISVSMQSDGEMVGTWTAATP</sequence>
<feature type="chain" id="PRO_5002676134" description="Phage tail protein" evidence="1">
    <location>
        <begin position="26"/>
        <end position="148"/>
    </location>
</feature>
<dbReference type="Pfam" id="PF06199">
    <property type="entry name" value="Phage_tail_2"/>
    <property type="match status" value="1"/>
</dbReference>
<dbReference type="EMBL" id="CP000661">
    <property type="protein sequence ID" value="ABP70652.1"/>
    <property type="molecule type" value="Genomic_DNA"/>
</dbReference>
<reference evidence="2" key="1">
    <citation type="submission" date="2007-04" db="EMBL/GenBank/DDBJ databases">
        <title>Complete sequence of chromosome of Rhodobacter sphaeroides ATCC 17025.</title>
        <authorList>
            <consortium name="US DOE Joint Genome Institute"/>
            <person name="Copeland A."/>
            <person name="Lucas S."/>
            <person name="Lapidus A."/>
            <person name="Barry K."/>
            <person name="Detter J.C."/>
            <person name="Glavina del Rio T."/>
            <person name="Hammon N."/>
            <person name="Israni S."/>
            <person name="Dalin E."/>
            <person name="Tice H."/>
            <person name="Pitluck S."/>
            <person name="Chertkov O."/>
            <person name="Brettin T."/>
            <person name="Bruce D."/>
            <person name="Han C."/>
            <person name="Schmutz J."/>
            <person name="Larimer F."/>
            <person name="Land M."/>
            <person name="Hauser L."/>
            <person name="Kyrpides N."/>
            <person name="Kim E."/>
            <person name="Richardson P."/>
            <person name="Mackenzie C."/>
            <person name="Choudhary M."/>
            <person name="Donohue T.J."/>
            <person name="Kaplan S."/>
        </authorList>
    </citation>
    <scope>NUCLEOTIDE SEQUENCE [LARGE SCALE GENOMIC DNA]</scope>
    <source>
        <strain evidence="2">ATCC 17025</strain>
    </source>
</reference>
<evidence type="ECO:0000313" key="2">
    <source>
        <dbReference type="EMBL" id="ABP70652.1"/>
    </source>
</evidence>
<dbReference type="AlphaFoldDB" id="A4WTD8"/>
<evidence type="ECO:0000256" key="1">
    <source>
        <dbReference type="SAM" id="SignalP"/>
    </source>
</evidence>
<evidence type="ECO:0008006" key="3">
    <source>
        <dbReference type="Google" id="ProtNLM"/>
    </source>
</evidence>
<proteinExistence type="predicted"/>
<dbReference type="KEGG" id="rsq:Rsph17025_1759"/>
<keyword evidence="1" id="KW-0732">Signal</keyword>
<dbReference type="eggNOG" id="COG5437">
    <property type="taxonomic scope" value="Bacteria"/>
</dbReference>
<dbReference type="InterPro" id="IPR011855">
    <property type="entry name" value="Phgtail_TP901_1"/>
</dbReference>
<feature type="signal peptide" evidence="1">
    <location>
        <begin position="1"/>
        <end position="25"/>
    </location>
</feature>